<evidence type="ECO:0000313" key="2">
    <source>
        <dbReference type="EMBL" id="WIY47017.1"/>
    </source>
</evidence>
<feature type="transmembrane region" description="Helical" evidence="1">
    <location>
        <begin position="37"/>
        <end position="56"/>
    </location>
</feature>
<dbReference type="RefSeq" id="WP_011796301.1">
    <property type="nucleotide sequence ID" value="NZ_CP023687.1"/>
</dbReference>
<sequence>MRYLLGLAGLAVGIVAWGIVLNLSASGLPYVGEGNVLLAWLIYSPALLCLVPFACLKLQHDGVAAIWLFAIAPIAGLLNAAVAVFASTADPESLVVAWVLSILWACPIASVAWGTLAKMRASRHRAGRWPD</sequence>
<keyword evidence="1" id="KW-1133">Transmembrane helix</keyword>
<accession>A0ABY9AJV1</accession>
<gene>
    <name evidence="2" type="ORF">QRO08_14285</name>
</gene>
<keyword evidence="1" id="KW-0472">Membrane</keyword>
<evidence type="ECO:0000256" key="1">
    <source>
        <dbReference type="SAM" id="Phobius"/>
    </source>
</evidence>
<evidence type="ECO:0008006" key="4">
    <source>
        <dbReference type="Google" id="ProtNLM"/>
    </source>
</evidence>
<evidence type="ECO:0000313" key="3">
    <source>
        <dbReference type="Proteomes" id="UP001242732"/>
    </source>
</evidence>
<dbReference type="Proteomes" id="UP001242732">
    <property type="component" value="Chromosome"/>
</dbReference>
<name>A0ABY9AJV1_PARCI</name>
<protein>
    <recommendedName>
        <fullName evidence="4">Transmembrane protein</fullName>
    </recommendedName>
</protein>
<proteinExistence type="predicted"/>
<organism evidence="2 3">
    <name type="scientific">Paracidovorax citrulli</name>
    <name type="common">Acidovorax citrulli</name>
    <dbReference type="NCBI Taxonomy" id="80869"/>
    <lineage>
        <taxon>Bacteria</taxon>
        <taxon>Pseudomonadati</taxon>
        <taxon>Pseudomonadota</taxon>
        <taxon>Betaproteobacteria</taxon>
        <taxon>Burkholderiales</taxon>
        <taxon>Comamonadaceae</taxon>
        <taxon>Paracidovorax</taxon>
    </lineage>
</organism>
<keyword evidence="3" id="KW-1185">Reference proteome</keyword>
<feature type="transmembrane region" description="Helical" evidence="1">
    <location>
        <begin position="63"/>
        <end position="89"/>
    </location>
</feature>
<keyword evidence="1" id="KW-0812">Transmembrane</keyword>
<feature type="transmembrane region" description="Helical" evidence="1">
    <location>
        <begin position="95"/>
        <end position="116"/>
    </location>
</feature>
<reference evidence="2 3" key="1">
    <citation type="submission" date="2023-06" db="EMBL/GenBank/DDBJ databases">
        <authorList>
            <person name="Ham H."/>
            <person name="Park D.S."/>
        </authorList>
    </citation>
    <scope>NUCLEOTIDE SEQUENCE [LARGE SCALE GENOMIC DNA]</scope>
    <source>
        <strain evidence="2 3">KACC 17005</strain>
    </source>
</reference>
<dbReference type="EMBL" id="CP127363">
    <property type="protein sequence ID" value="WIY47017.1"/>
    <property type="molecule type" value="Genomic_DNA"/>
</dbReference>